<proteinExistence type="predicted"/>
<dbReference type="AlphaFoldDB" id="A0A285I272"/>
<sequence>MGAIKKLEDEFLLEVDDKSQVFLDSFNSEVDYGLTQVFSRCLLEKDVNRVKMEYKRNLQQCNKVEFVNCTPHQIRVLGDNNKVLLDLKGIKNPARVSQKKEEKMKVGGVPVITKNTRIVSNLPSPRPGIIYIVSGFVKNTLNHRMDLVAPDTCADSVVKDGEGKIVGVRRLIK</sequence>
<dbReference type="RefSeq" id="WP_097019090.1">
    <property type="nucleotide sequence ID" value="NZ_OBDZ01000029.1"/>
</dbReference>
<name>A0A285I272_9FIRM</name>
<dbReference type="EMBL" id="OBDZ01000029">
    <property type="protein sequence ID" value="SNY42082.1"/>
    <property type="molecule type" value="Genomic_DNA"/>
</dbReference>
<reference evidence="2" key="1">
    <citation type="submission" date="2017-09" db="EMBL/GenBank/DDBJ databases">
        <authorList>
            <person name="Varghese N."/>
            <person name="Submissions S."/>
        </authorList>
    </citation>
    <scope>NUCLEOTIDE SEQUENCE [LARGE SCALE GENOMIC DNA]</scope>
    <source>
        <strain evidence="2">MSL47</strain>
    </source>
</reference>
<dbReference type="OrthoDB" id="3428544at2"/>
<dbReference type="Proteomes" id="UP000219573">
    <property type="component" value="Unassembled WGS sequence"/>
</dbReference>
<evidence type="ECO:0000313" key="1">
    <source>
        <dbReference type="EMBL" id="SNY42082.1"/>
    </source>
</evidence>
<organism evidence="1 2">
    <name type="scientific">Orenia metallireducens</name>
    <dbReference type="NCBI Taxonomy" id="1413210"/>
    <lineage>
        <taxon>Bacteria</taxon>
        <taxon>Bacillati</taxon>
        <taxon>Bacillota</taxon>
        <taxon>Clostridia</taxon>
        <taxon>Halanaerobiales</taxon>
        <taxon>Halobacteroidaceae</taxon>
        <taxon>Orenia</taxon>
    </lineage>
</organism>
<gene>
    <name evidence="1" type="ORF">SAMN06265827_12927</name>
</gene>
<keyword evidence="2" id="KW-1185">Reference proteome</keyword>
<evidence type="ECO:0000313" key="2">
    <source>
        <dbReference type="Proteomes" id="UP000219573"/>
    </source>
</evidence>
<accession>A0A285I272</accession>
<protein>
    <submittedName>
        <fullName evidence="1">Uncharacterized protein</fullName>
    </submittedName>
</protein>